<dbReference type="Proteomes" id="UP000002729">
    <property type="component" value="Unassembled WGS sequence"/>
</dbReference>
<evidence type="ECO:0000259" key="1">
    <source>
        <dbReference type="Pfam" id="PF05292"/>
    </source>
</evidence>
<evidence type="ECO:0000313" key="3">
    <source>
        <dbReference type="Proteomes" id="UP000002729"/>
    </source>
</evidence>
<reference evidence="2 3" key="1">
    <citation type="journal article" date="2011" name="Proc. Natl. Acad. Sci. U.S.A.">
        <title>Niche of harmful alga Aureococcus anophagefferens revealed through ecogenomics.</title>
        <authorList>
            <person name="Gobler C.J."/>
            <person name="Berry D.L."/>
            <person name="Dyhrman S.T."/>
            <person name="Wilhelm S.W."/>
            <person name="Salamov A."/>
            <person name="Lobanov A.V."/>
            <person name="Zhang Y."/>
            <person name="Collier J.L."/>
            <person name="Wurch L.L."/>
            <person name="Kustka A.B."/>
            <person name="Dill B.D."/>
            <person name="Shah M."/>
            <person name="VerBerkmoes N.C."/>
            <person name="Kuo A."/>
            <person name="Terry A."/>
            <person name="Pangilinan J."/>
            <person name="Lindquist E.A."/>
            <person name="Lucas S."/>
            <person name="Paulsen I.T."/>
            <person name="Hattenrath-Lehmann T.K."/>
            <person name="Talmage S.C."/>
            <person name="Walker E.A."/>
            <person name="Koch F."/>
            <person name="Burson A.M."/>
            <person name="Marcoval M.A."/>
            <person name="Tang Y.Z."/>
            <person name="Lecleir G.R."/>
            <person name="Coyne K.J."/>
            <person name="Berg G.M."/>
            <person name="Bertrand E.M."/>
            <person name="Saito M.A."/>
            <person name="Gladyshev V.N."/>
            <person name="Grigoriev I.V."/>
        </authorList>
    </citation>
    <scope>NUCLEOTIDE SEQUENCE [LARGE SCALE GENOMIC DNA]</scope>
    <source>
        <strain evidence="3">CCMP 1984</strain>
    </source>
</reference>
<dbReference type="EMBL" id="GL833123">
    <property type="protein sequence ID" value="EGB11045.1"/>
    <property type="molecule type" value="Genomic_DNA"/>
</dbReference>
<dbReference type="PANTHER" id="PTHR28641:SF1">
    <property type="entry name" value="MALONYL-COA DECARBOXYLASE, MITOCHONDRIAL"/>
    <property type="match status" value="1"/>
</dbReference>
<protein>
    <recommendedName>
        <fullName evidence="1">Malonyl-CoA decarboxylase C-terminal domain-containing protein</fullName>
    </recommendedName>
</protein>
<sequence length="301" mass="31919">GARLLLEIRVAALALARREPPVAALEAHLRAVLAARFAPCSLRLDRVSWTGTPPPVLERVVAAEAVHAIDDWPALKQRLGRNRRVFTLSHAALGGEPLAVVEVALGGEVAASIQGLLAEDTWAASETPAEPTCAIFYSISATQPGLAGVDVGARLIRGAAATLASEHRTLKRFVTLSPIPGFRRWLEAEAPRDLVDAAAAAAAAAGDAATTANGARVDDALFRRLAPWCARYVLDERRKRPHLAAAGALDAVAHFHLGNGARFAGLSWRGDVSDAGLRRSFGLMAHYEYDLAALDARAQAY</sequence>
<dbReference type="Gene3D" id="3.40.630.150">
    <property type="entry name" value="Malonyl-CoA decarboxylase, catalytic domain"/>
    <property type="match status" value="1"/>
</dbReference>
<dbReference type="GeneID" id="20218193"/>
<dbReference type="InterPro" id="IPR038917">
    <property type="entry name" value="Malonyl_CoA_deC"/>
</dbReference>
<organism evidence="3">
    <name type="scientific">Aureococcus anophagefferens</name>
    <name type="common">Harmful bloom alga</name>
    <dbReference type="NCBI Taxonomy" id="44056"/>
    <lineage>
        <taxon>Eukaryota</taxon>
        <taxon>Sar</taxon>
        <taxon>Stramenopiles</taxon>
        <taxon>Ochrophyta</taxon>
        <taxon>Pelagophyceae</taxon>
        <taxon>Pelagomonadales</taxon>
        <taxon>Pelagomonadaceae</taxon>
        <taxon>Aureococcus</taxon>
    </lineage>
</organism>
<evidence type="ECO:0000313" key="2">
    <source>
        <dbReference type="EMBL" id="EGB11045.1"/>
    </source>
</evidence>
<dbReference type="OrthoDB" id="426718at2759"/>
<dbReference type="RefSeq" id="XP_009034601.1">
    <property type="nucleotide sequence ID" value="XM_009036353.1"/>
</dbReference>
<accession>F0Y2M3</accession>
<dbReference type="Pfam" id="PF05292">
    <property type="entry name" value="MCD"/>
    <property type="match status" value="1"/>
</dbReference>
<dbReference type="InterPro" id="IPR007956">
    <property type="entry name" value="Malonyl_CoA_deC_C"/>
</dbReference>
<keyword evidence="3" id="KW-1185">Reference proteome</keyword>
<dbReference type="KEGG" id="aaf:AURANDRAFT_12634"/>
<dbReference type="GO" id="GO:0006633">
    <property type="term" value="P:fatty acid biosynthetic process"/>
    <property type="evidence" value="ECO:0007669"/>
    <property type="project" value="InterPro"/>
</dbReference>
<feature type="domain" description="Malonyl-CoA decarboxylase C-terminal" evidence="1">
    <location>
        <begin position="42"/>
        <end position="290"/>
    </location>
</feature>
<dbReference type="AlphaFoldDB" id="F0Y2M3"/>
<feature type="non-terminal residue" evidence="2">
    <location>
        <position position="1"/>
    </location>
</feature>
<dbReference type="GO" id="GO:0050080">
    <property type="term" value="F:malonyl-CoA decarboxylase activity"/>
    <property type="evidence" value="ECO:0007669"/>
    <property type="project" value="InterPro"/>
</dbReference>
<feature type="non-terminal residue" evidence="2">
    <location>
        <position position="301"/>
    </location>
</feature>
<name>F0Y2M3_AURAN</name>
<gene>
    <name evidence="2" type="ORF">AURANDRAFT_12634</name>
</gene>
<dbReference type="eggNOG" id="KOG3018">
    <property type="taxonomic scope" value="Eukaryota"/>
</dbReference>
<dbReference type="InterPro" id="IPR042303">
    <property type="entry name" value="Malonyl_CoA_deC_C_sf"/>
</dbReference>
<dbReference type="PANTHER" id="PTHR28641">
    <property type="match status" value="1"/>
</dbReference>
<dbReference type="OMA" id="YVITERA"/>
<dbReference type="InParanoid" id="F0Y2M3"/>
<proteinExistence type="predicted"/>